<gene>
    <name evidence="2" type="ORF">KCG49_13365</name>
</gene>
<organism evidence="2 3">
    <name type="scientific">Winogradskyella luteola</name>
    <dbReference type="NCBI Taxonomy" id="2828330"/>
    <lineage>
        <taxon>Bacteria</taxon>
        <taxon>Pseudomonadati</taxon>
        <taxon>Bacteroidota</taxon>
        <taxon>Flavobacteriia</taxon>
        <taxon>Flavobacteriales</taxon>
        <taxon>Flavobacteriaceae</taxon>
        <taxon>Winogradskyella</taxon>
    </lineage>
</organism>
<feature type="signal peptide" evidence="1">
    <location>
        <begin position="1"/>
        <end position="19"/>
    </location>
</feature>
<dbReference type="Pfam" id="PF01963">
    <property type="entry name" value="TraB_PrgY_gumN"/>
    <property type="match status" value="1"/>
</dbReference>
<keyword evidence="1" id="KW-0732">Signal</keyword>
<dbReference type="AlphaFoldDB" id="A0A9X1FAK1"/>
<dbReference type="RefSeq" id="WP_218547192.1">
    <property type="nucleotide sequence ID" value="NZ_JAGSPD010000012.1"/>
</dbReference>
<dbReference type="EMBL" id="JAGSPD010000012">
    <property type="protein sequence ID" value="MBV7270179.1"/>
    <property type="molecule type" value="Genomic_DNA"/>
</dbReference>
<accession>A0A9X1FAK1</accession>
<dbReference type="InterPro" id="IPR047111">
    <property type="entry name" value="YbaP-like"/>
</dbReference>
<dbReference type="PANTHER" id="PTHR40590:SF1">
    <property type="entry name" value="CYTOPLASMIC PROTEIN"/>
    <property type="match status" value="1"/>
</dbReference>
<proteinExistence type="predicted"/>
<reference evidence="2" key="1">
    <citation type="submission" date="2021-04" db="EMBL/GenBank/DDBJ databases">
        <authorList>
            <person name="Pira H."/>
            <person name="Risdian C."/>
            <person name="Wink J."/>
        </authorList>
    </citation>
    <scope>NUCLEOTIDE SEQUENCE</scope>
    <source>
        <strain evidence="2">WHY3</strain>
    </source>
</reference>
<dbReference type="InterPro" id="IPR002816">
    <property type="entry name" value="TraB/PrgY/GumN_fam"/>
</dbReference>
<name>A0A9X1FAK1_9FLAO</name>
<dbReference type="Proteomes" id="UP001138894">
    <property type="component" value="Unassembled WGS sequence"/>
</dbReference>
<sequence length="287" mass="32570">MKKYSLVCLALISFILSNAQQLENSTLWKIEGNNLEKASYLFGTIHITCDATLEDDVKKALDETTQVVLELDMDDPSLQSKMMQGMYMKDGKTLKDFVSEEDYMAIDSLFKNTMGMPVKMLENVKPFFLTAMLYPKLIDCSTPNSFEEALVDVAKEQGEDVNGLETIEEQLKVFDDIPYKAQAEDLARSAKDNMEYDRKVFAKMYRVYSKENITEMLEMMTDKNQVSISKYQSILLENRNKNWVAKIGDFAKEQPTFFGVGAAHLAGKNGVIKLLRKAGYTVTPVTE</sequence>
<feature type="chain" id="PRO_5040981710" evidence="1">
    <location>
        <begin position="20"/>
        <end position="287"/>
    </location>
</feature>
<keyword evidence="3" id="KW-1185">Reference proteome</keyword>
<comment type="caution">
    <text evidence="2">The sequence shown here is derived from an EMBL/GenBank/DDBJ whole genome shotgun (WGS) entry which is preliminary data.</text>
</comment>
<evidence type="ECO:0000256" key="1">
    <source>
        <dbReference type="SAM" id="SignalP"/>
    </source>
</evidence>
<dbReference type="PANTHER" id="PTHR40590">
    <property type="entry name" value="CYTOPLASMIC PROTEIN-RELATED"/>
    <property type="match status" value="1"/>
</dbReference>
<dbReference type="CDD" id="cd14789">
    <property type="entry name" value="Tiki"/>
    <property type="match status" value="1"/>
</dbReference>
<protein>
    <submittedName>
        <fullName evidence="2">TraB/GumN family protein</fullName>
    </submittedName>
</protein>
<evidence type="ECO:0000313" key="2">
    <source>
        <dbReference type="EMBL" id="MBV7270179.1"/>
    </source>
</evidence>
<evidence type="ECO:0000313" key="3">
    <source>
        <dbReference type="Proteomes" id="UP001138894"/>
    </source>
</evidence>